<name>A0A212LJ90_9HYPH</name>
<accession>A0A212LJ90</accession>
<sequence>MQKGKVSRLICLRARVGLYVCVGCFEHFFGTSDGQTLDCVDVSNSCVITLTWVTLDRSEGHKRIQRFTTRDTQVIFRSNQLYLRLPTLLFQIN</sequence>
<protein>
    <submittedName>
        <fullName evidence="1">Uncharacterized protein</fullName>
    </submittedName>
</protein>
<evidence type="ECO:0000313" key="1">
    <source>
        <dbReference type="EMBL" id="SCM77429.1"/>
    </source>
</evidence>
<dbReference type="EMBL" id="FMJD01000008">
    <property type="protein sequence ID" value="SCM77429.1"/>
    <property type="molecule type" value="Genomic_DNA"/>
</dbReference>
<organism evidence="1">
    <name type="scientific">uncultured Pleomorphomonas sp</name>
    <dbReference type="NCBI Taxonomy" id="442121"/>
    <lineage>
        <taxon>Bacteria</taxon>
        <taxon>Pseudomonadati</taxon>
        <taxon>Pseudomonadota</taxon>
        <taxon>Alphaproteobacteria</taxon>
        <taxon>Hyphomicrobiales</taxon>
        <taxon>Pleomorphomonadaceae</taxon>
        <taxon>Pleomorphomonas</taxon>
        <taxon>environmental samples</taxon>
    </lineage>
</organism>
<dbReference type="AlphaFoldDB" id="A0A212LJ90"/>
<reference evidence="1" key="1">
    <citation type="submission" date="2016-08" db="EMBL/GenBank/DDBJ databases">
        <authorList>
            <person name="Seilhamer J.J."/>
        </authorList>
    </citation>
    <scope>NUCLEOTIDE SEQUENCE</scope>
    <source>
        <strain evidence="1">86</strain>
    </source>
</reference>
<proteinExistence type="predicted"/>
<gene>
    <name evidence="1" type="ORF">KL86PLE_41234</name>
</gene>